<dbReference type="AlphaFoldDB" id="A0A813HYU3"/>
<name>A0A813HYU3_POLGL</name>
<dbReference type="Pfam" id="PF00708">
    <property type="entry name" value="Acylphosphatase"/>
    <property type="match status" value="1"/>
</dbReference>
<sequence length="125" mass="13569">SSSKRRGSASSSKAAMTEEVVRAHAFISGKVQGVFYRNNTVPASSPLCSADERVKQAQERGLFGWVRNLQDGRVELQTQGPKGAVEDLLRWCHQGPAKAVVREVQVTWVPAESGGPASFKKMKDA</sequence>
<dbReference type="InterPro" id="IPR017968">
    <property type="entry name" value="Acylphosphatase_CS"/>
</dbReference>
<organism evidence="4 5">
    <name type="scientific">Polarella glacialis</name>
    <name type="common">Dinoflagellate</name>
    <dbReference type="NCBI Taxonomy" id="89957"/>
    <lineage>
        <taxon>Eukaryota</taxon>
        <taxon>Sar</taxon>
        <taxon>Alveolata</taxon>
        <taxon>Dinophyceae</taxon>
        <taxon>Suessiales</taxon>
        <taxon>Suessiaceae</taxon>
        <taxon>Polarella</taxon>
    </lineage>
</organism>
<dbReference type="OrthoDB" id="7961613at2759"/>
<dbReference type="GO" id="GO:0003998">
    <property type="term" value="F:acylphosphatase activity"/>
    <property type="evidence" value="ECO:0007669"/>
    <property type="project" value="InterPro"/>
</dbReference>
<dbReference type="InterPro" id="IPR036046">
    <property type="entry name" value="Acylphosphatase-like_dom_sf"/>
</dbReference>
<evidence type="ECO:0000256" key="2">
    <source>
        <dbReference type="RuleBase" id="RU004168"/>
    </source>
</evidence>
<evidence type="ECO:0000259" key="3">
    <source>
        <dbReference type="PROSITE" id="PS51160"/>
    </source>
</evidence>
<gene>
    <name evidence="4" type="ORF">PGLA1383_LOCUS57280</name>
</gene>
<comment type="similarity">
    <text evidence="2">Belongs to the acylphosphatase family.</text>
</comment>
<evidence type="ECO:0000313" key="4">
    <source>
        <dbReference type="EMBL" id="CAE8642879.1"/>
    </source>
</evidence>
<accession>A0A813HYU3</accession>
<dbReference type="PANTHER" id="PTHR47268:SF4">
    <property type="entry name" value="ACYLPHOSPHATASE"/>
    <property type="match status" value="1"/>
</dbReference>
<dbReference type="InterPro" id="IPR020456">
    <property type="entry name" value="Acylphosphatase"/>
</dbReference>
<dbReference type="PROSITE" id="PS00151">
    <property type="entry name" value="ACYLPHOSPHATASE_2"/>
    <property type="match status" value="1"/>
</dbReference>
<dbReference type="EMBL" id="CAJNNV010033222">
    <property type="protein sequence ID" value="CAE8642879.1"/>
    <property type="molecule type" value="Genomic_DNA"/>
</dbReference>
<keyword evidence="5" id="KW-1185">Reference proteome</keyword>
<dbReference type="Gene3D" id="3.30.70.100">
    <property type="match status" value="1"/>
</dbReference>
<feature type="non-terminal residue" evidence="4">
    <location>
        <position position="125"/>
    </location>
</feature>
<dbReference type="PROSITE" id="PS51160">
    <property type="entry name" value="ACYLPHOSPHATASE_3"/>
    <property type="match status" value="1"/>
</dbReference>
<dbReference type="PANTHER" id="PTHR47268">
    <property type="entry name" value="ACYLPHOSPHATASE"/>
    <property type="match status" value="1"/>
</dbReference>
<dbReference type="InterPro" id="IPR001792">
    <property type="entry name" value="Acylphosphatase-like_dom"/>
</dbReference>
<comment type="caution">
    <text evidence="4">The sequence shown here is derived from an EMBL/GenBank/DDBJ whole genome shotgun (WGS) entry which is preliminary data.</text>
</comment>
<feature type="domain" description="Acylphosphatase-like" evidence="3">
    <location>
        <begin position="22"/>
        <end position="123"/>
    </location>
</feature>
<protein>
    <recommendedName>
        <fullName evidence="3">Acylphosphatase-like domain-containing protein</fullName>
    </recommendedName>
</protein>
<reference evidence="4" key="1">
    <citation type="submission" date="2021-02" db="EMBL/GenBank/DDBJ databases">
        <authorList>
            <person name="Dougan E. K."/>
            <person name="Rhodes N."/>
            <person name="Thang M."/>
            <person name="Chan C."/>
        </authorList>
    </citation>
    <scope>NUCLEOTIDE SEQUENCE</scope>
</reference>
<evidence type="ECO:0000256" key="1">
    <source>
        <dbReference type="PROSITE-ProRule" id="PRU00520"/>
    </source>
</evidence>
<dbReference type="OMA" id="SDECLFI"/>
<dbReference type="Proteomes" id="UP000654075">
    <property type="component" value="Unassembled WGS sequence"/>
</dbReference>
<dbReference type="SUPFAM" id="SSF54975">
    <property type="entry name" value="Acylphosphatase/BLUF domain-like"/>
    <property type="match status" value="1"/>
</dbReference>
<evidence type="ECO:0000313" key="5">
    <source>
        <dbReference type="Proteomes" id="UP000654075"/>
    </source>
</evidence>
<comment type="caution">
    <text evidence="1">Lacks conserved residue(s) required for the propagation of feature annotation.</text>
</comment>
<proteinExistence type="inferred from homology"/>